<proteinExistence type="predicted"/>
<accession>A0A4Y7L334</accession>
<sequence>MYCRHLKEISTLSKIWSQKQMGSHSSSRIRWIHGTIIIDLVNIRWRWVPERSRTLLHIKLVTGDSERLTAIKNVEDELRVISQGGEVQVTGEEHEELIIRPGSEAVLLVLPHRAGKICQRIESVH</sequence>
<dbReference type="AlphaFoldDB" id="A0A4Y7L334"/>
<reference evidence="1 2" key="1">
    <citation type="journal article" date="2018" name="Science">
        <title>The opium poppy genome and morphinan production.</title>
        <authorList>
            <person name="Guo L."/>
            <person name="Winzer T."/>
            <person name="Yang X."/>
            <person name="Li Y."/>
            <person name="Ning Z."/>
            <person name="He Z."/>
            <person name="Teodor R."/>
            <person name="Lu Y."/>
            <person name="Bowser T.A."/>
            <person name="Graham I.A."/>
            <person name="Ye K."/>
        </authorList>
    </citation>
    <scope>NUCLEOTIDE SEQUENCE [LARGE SCALE GENOMIC DNA]</scope>
    <source>
        <strain evidence="2">cv. HN1</strain>
        <tissue evidence="1">Leaves</tissue>
    </source>
</reference>
<keyword evidence="2" id="KW-1185">Reference proteome</keyword>
<organism evidence="1 2">
    <name type="scientific">Papaver somniferum</name>
    <name type="common">Opium poppy</name>
    <dbReference type="NCBI Taxonomy" id="3469"/>
    <lineage>
        <taxon>Eukaryota</taxon>
        <taxon>Viridiplantae</taxon>
        <taxon>Streptophyta</taxon>
        <taxon>Embryophyta</taxon>
        <taxon>Tracheophyta</taxon>
        <taxon>Spermatophyta</taxon>
        <taxon>Magnoliopsida</taxon>
        <taxon>Ranunculales</taxon>
        <taxon>Papaveraceae</taxon>
        <taxon>Papaveroideae</taxon>
        <taxon>Papaver</taxon>
    </lineage>
</organism>
<protein>
    <submittedName>
        <fullName evidence="1">Uncharacterized protein</fullName>
    </submittedName>
</protein>
<dbReference type="EMBL" id="CM010723">
    <property type="protein sequence ID" value="RZC78605.1"/>
    <property type="molecule type" value="Genomic_DNA"/>
</dbReference>
<gene>
    <name evidence="1" type="ORF">C5167_002801</name>
</gene>
<evidence type="ECO:0000313" key="1">
    <source>
        <dbReference type="EMBL" id="RZC78605.1"/>
    </source>
</evidence>
<name>A0A4Y7L334_PAPSO</name>
<evidence type="ECO:0000313" key="2">
    <source>
        <dbReference type="Proteomes" id="UP000316621"/>
    </source>
</evidence>
<dbReference type="Proteomes" id="UP000316621">
    <property type="component" value="Chromosome 9"/>
</dbReference>
<dbReference type="Gramene" id="RZC78605">
    <property type="protein sequence ID" value="RZC78605"/>
    <property type="gene ID" value="C5167_002801"/>
</dbReference>